<dbReference type="InterPro" id="IPR029035">
    <property type="entry name" value="DHS-like_NAD/FAD-binding_dom"/>
</dbReference>
<evidence type="ECO:0000256" key="10">
    <source>
        <dbReference type="ARBA" id="ARBA00023239"/>
    </source>
</evidence>
<comment type="function">
    <text evidence="3">Decarboxylates branched-chain and aromatic alpha-keto acids to aldehydes.</text>
</comment>
<evidence type="ECO:0000259" key="13">
    <source>
        <dbReference type="Pfam" id="PF00205"/>
    </source>
</evidence>
<name>A0A3N9WPE9_9ACTN</name>
<evidence type="ECO:0000259" key="15">
    <source>
        <dbReference type="Pfam" id="PF02776"/>
    </source>
</evidence>
<dbReference type="Pfam" id="PF02775">
    <property type="entry name" value="TPP_enzyme_C"/>
    <property type="match status" value="1"/>
</dbReference>
<dbReference type="InterPro" id="IPR012110">
    <property type="entry name" value="PDC/IPDC-like"/>
</dbReference>
<keyword evidence="9 12" id="KW-0786">Thiamine pyrophosphate</keyword>
<dbReference type="CDD" id="cd07038">
    <property type="entry name" value="TPP_PYR_PDC_IPDC_like"/>
    <property type="match status" value="1"/>
</dbReference>
<dbReference type="AlphaFoldDB" id="A0A3N9WPE9"/>
<comment type="cofactor">
    <cofactor evidence="2">
        <name>thiamine diphosphate</name>
        <dbReference type="ChEBI" id="CHEBI:58937"/>
    </cofactor>
</comment>
<dbReference type="Pfam" id="PF00205">
    <property type="entry name" value="TPP_enzyme_M"/>
    <property type="match status" value="1"/>
</dbReference>
<accession>A0A3N9WPE9</accession>
<keyword evidence="10" id="KW-0456">Lyase</keyword>
<dbReference type="CDD" id="cd02005">
    <property type="entry name" value="TPP_PDC_IPDC"/>
    <property type="match status" value="1"/>
</dbReference>
<dbReference type="PIRSF" id="PIRSF036565">
    <property type="entry name" value="Pyruvt_ip_decrb"/>
    <property type="match status" value="1"/>
</dbReference>
<dbReference type="GO" id="GO:0004737">
    <property type="term" value="F:pyruvate decarboxylase activity"/>
    <property type="evidence" value="ECO:0007669"/>
    <property type="project" value="TreeGrafter"/>
</dbReference>
<keyword evidence="7" id="KW-0210">Decarboxylase</keyword>
<reference evidence="16 17" key="1">
    <citation type="submission" date="2018-05" db="EMBL/GenBank/DDBJ databases">
        <title>Micromonospora from Atacama Desert.</title>
        <authorList>
            <person name="Carro L."/>
            <person name="Goodfellow M."/>
            <person name="Klenk H.-P."/>
        </authorList>
    </citation>
    <scope>NUCLEOTIDE SEQUENCE [LARGE SCALE GENOMIC DNA]</scope>
    <source>
        <strain evidence="16 17">LB39</strain>
    </source>
</reference>
<evidence type="ECO:0000256" key="8">
    <source>
        <dbReference type="ARBA" id="ARBA00022842"/>
    </source>
</evidence>
<evidence type="ECO:0000313" key="16">
    <source>
        <dbReference type="EMBL" id="RQX02640.1"/>
    </source>
</evidence>
<evidence type="ECO:0000256" key="4">
    <source>
        <dbReference type="ARBA" id="ARBA00007812"/>
    </source>
</evidence>
<dbReference type="InterPro" id="IPR011766">
    <property type="entry name" value="TPP_enzyme_TPP-bd"/>
</dbReference>
<evidence type="ECO:0000256" key="3">
    <source>
        <dbReference type="ARBA" id="ARBA00002938"/>
    </source>
</evidence>
<feature type="binding site" evidence="11">
    <location>
        <position position="471"/>
    </location>
    <ligand>
        <name>Mg(2+)</name>
        <dbReference type="ChEBI" id="CHEBI:18420"/>
    </ligand>
</feature>
<evidence type="ECO:0000256" key="6">
    <source>
        <dbReference type="ARBA" id="ARBA00022723"/>
    </source>
</evidence>
<dbReference type="GO" id="GO:0000287">
    <property type="term" value="F:magnesium ion binding"/>
    <property type="evidence" value="ECO:0007669"/>
    <property type="project" value="InterPro"/>
</dbReference>
<feature type="binding site" evidence="11">
    <location>
        <position position="442"/>
    </location>
    <ligand>
        <name>Mg(2+)</name>
        <dbReference type="ChEBI" id="CHEBI:18420"/>
    </ligand>
</feature>
<keyword evidence="6 11" id="KW-0479">Metal-binding</keyword>
<gene>
    <name evidence="16" type="ORF">DLJ59_14825</name>
</gene>
<dbReference type="Proteomes" id="UP000282312">
    <property type="component" value="Unassembled WGS sequence"/>
</dbReference>
<organism evidence="16 17">
    <name type="scientific">Micromonospora inaquosa</name>
    <dbReference type="NCBI Taxonomy" id="2203716"/>
    <lineage>
        <taxon>Bacteria</taxon>
        <taxon>Bacillati</taxon>
        <taxon>Actinomycetota</taxon>
        <taxon>Actinomycetes</taxon>
        <taxon>Micromonosporales</taxon>
        <taxon>Micromonosporaceae</taxon>
        <taxon>Micromonospora</taxon>
    </lineage>
</organism>
<feature type="binding site" evidence="11">
    <location>
        <position position="469"/>
    </location>
    <ligand>
        <name>Mg(2+)</name>
        <dbReference type="ChEBI" id="CHEBI:18420"/>
    </ligand>
</feature>
<dbReference type="GO" id="GO:0005829">
    <property type="term" value="C:cytosol"/>
    <property type="evidence" value="ECO:0007669"/>
    <property type="project" value="TreeGrafter"/>
</dbReference>
<evidence type="ECO:0000256" key="7">
    <source>
        <dbReference type="ARBA" id="ARBA00022793"/>
    </source>
</evidence>
<dbReference type="Gene3D" id="3.40.50.970">
    <property type="match status" value="2"/>
</dbReference>
<dbReference type="EMBL" id="QGSZ01000203">
    <property type="protein sequence ID" value="RQX02640.1"/>
    <property type="molecule type" value="Genomic_DNA"/>
</dbReference>
<comment type="cofactor">
    <cofactor evidence="11">
        <name>Mg(2+)</name>
        <dbReference type="ChEBI" id="CHEBI:18420"/>
    </cofactor>
    <text evidence="11">Binds 1 Mg(2+) per subunit.</text>
</comment>
<sequence>MVAKASRGTTTVGELLLSRLHDLGVRHVFGLPGDYNMDFLDQIEAFDGIEWVGSCNELNAGFSADGYARLTGVAAILTTFGPGELSAVNALAGAMAESVPIVSIVGGPTEEIMRQHTSMHHSLADGDFDHWVRVAREVTVAQTSLTSQNALGEVDRVLTECWSQQRPVYIRIPGDVAHAEVAVPGQRFSRPEPVVAPGQLDAFAAAARRLLAGAERPAMLVGNLPIRFNLGAAVTAMAAERNWPVAAQSLGRGLVDESDPHYVGIYNGGDSPDEVGEVVEGADALVCVGTTFFDWDGLFTADLKVDRVISLHRDAAVVAGTRFAPVALPAALRCLHEIAPNRTADWSRAPLLAGDPPVLDPSSNQPIQQARLWPAIQSMLREGDIFVPETGTPSFGAATMRLPAGVTVVEPPIWGSIGYATPAAFGAAVAAPDRRTVLVTGDGSLQLTVQEISRMLATNQRPIIIVVNNGGYTVERAIDGRHQPYNDVDNWRYTELPAVFARDRAFTAHLARTEGELAAILAGIDGPPAQLTLIEVETDRLDLPAGMPQWGRETSAADYHAQLATTPILPLGGLP</sequence>
<dbReference type="Pfam" id="PF02776">
    <property type="entry name" value="TPP_enzyme_N"/>
    <property type="match status" value="1"/>
</dbReference>
<evidence type="ECO:0000256" key="5">
    <source>
        <dbReference type="ARBA" id="ARBA00020054"/>
    </source>
</evidence>
<evidence type="ECO:0000313" key="17">
    <source>
        <dbReference type="Proteomes" id="UP000282312"/>
    </source>
</evidence>
<evidence type="ECO:0000256" key="9">
    <source>
        <dbReference type="ARBA" id="ARBA00023052"/>
    </source>
</evidence>
<dbReference type="InterPro" id="IPR047213">
    <property type="entry name" value="TPP_PYR_PDC_IPDC-like"/>
</dbReference>
<dbReference type="GO" id="GO:0000949">
    <property type="term" value="P:aromatic amino acid family catabolic process to alcohol via Ehrlich pathway"/>
    <property type="evidence" value="ECO:0007669"/>
    <property type="project" value="TreeGrafter"/>
</dbReference>
<feature type="domain" description="Thiamine pyrophosphate enzyme central" evidence="13">
    <location>
        <begin position="206"/>
        <end position="326"/>
    </location>
</feature>
<dbReference type="InterPro" id="IPR012000">
    <property type="entry name" value="Thiamin_PyroP_enz_cen_dom"/>
</dbReference>
<dbReference type="PANTHER" id="PTHR43452:SF30">
    <property type="entry name" value="PYRUVATE DECARBOXYLASE ISOZYME 1-RELATED"/>
    <property type="match status" value="1"/>
</dbReference>
<dbReference type="Gene3D" id="3.40.50.1220">
    <property type="entry name" value="TPP-binding domain"/>
    <property type="match status" value="1"/>
</dbReference>
<evidence type="ECO:0000256" key="1">
    <source>
        <dbReference type="ARBA" id="ARBA00001920"/>
    </source>
</evidence>
<dbReference type="GO" id="GO:0030976">
    <property type="term" value="F:thiamine pyrophosphate binding"/>
    <property type="evidence" value="ECO:0007669"/>
    <property type="project" value="InterPro"/>
</dbReference>
<dbReference type="InterPro" id="IPR000399">
    <property type="entry name" value="TPP-bd_CS"/>
</dbReference>
<feature type="domain" description="Thiamine pyrophosphate enzyme TPP-binding" evidence="14">
    <location>
        <begin position="401"/>
        <end position="477"/>
    </location>
</feature>
<comment type="caution">
    <text evidence="16">The sequence shown here is derived from an EMBL/GenBank/DDBJ whole genome shotgun (WGS) entry which is preliminary data.</text>
</comment>
<keyword evidence="17" id="KW-1185">Reference proteome</keyword>
<comment type="cofactor">
    <cofactor evidence="1">
        <name>a metal cation</name>
        <dbReference type="ChEBI" id="CHEBI:25213"/>
    </cofactor>
</comment>
<dbReference type="FunFam" id="3.40.50.970:FF:000024">
    <property type="entry name" value="Pyruvate decarboxylase isozyme"/>
    <property type="match status" value="1"/>
</dbReference>
<dbReference type="SUPFAM" id="SSF52467">
    <property type="entry name" value="DHS-like NAD/FAD-binding domain"/>
    <property type="match status" value="1"/>
</dbReference>
<comment type="similarity">
    <text evidence="4 12">Belongs to the TPP enzyme family.</text>
</comment>
<evidence type="ECO:0000256" key="12">
    <source>
        <dbReference type="RuleBase" id="RU362132"/>
    </source>
</evidence>
<protein>
    <recommendedName>
        <fullName evidence="5">Alpha-keto-acid decarboxylase</fullName>
    </recommendedName>
</protein>
<proteinExistence type="inferred from homology"/>
<evidence type="ECO:0000256" key="11">
    <source>
        <dbReference type="PIRSR" id="PIRSR036565-2"/>
    </source>
</evidence>
<evidence type="ECO:0000256" key="2">
    <source>
        <dbReference type="ARBA" id="ARBA00001964"/>
    </source>
</evidence>
<dbReference type="InterPro" id="IPR047214">
    <property type="entry name" value="TPP_PDC_IPDC"/>
</dbReference>
<dbReference type="FunFam" id="3.40.50.970:FF:000019">
    <property type="entry name" value="Pyruvate decarboxylase isozyme"/>
    <property type="match status" value="1"/>
</dbReference>
<evidence type="ECO:0000259" key="14">
    <source>
        <dbReference type="Pfam" id="PF02775"/>
    </source>
</evidence>
<dbReference type="PROSITE" id="PS00187">
    <property type="entry name" value="TPP_ENZYMES"/>
    <property type="match status" value="1"/>
</dbReference>
<dbReference type="PANTHER" id="PTHR43452">
    <property type="entry name" value="PYRUVATE DECARBOXYLASE"/>
    <property type="match status" value="1"/>
</dbReference>
<dbReference type="InterPro" id="IPR029061">
    <property type="entry name" value="THDP-binding"/>
</dbReference>
<dbReference type="SUPFAM" id="SSF52518">
    <property type="entry name" value="Thiamin diphosphate-binding fold (THDP-binding)"/>
    <property type="match status" value="2"/>
</dbReference>
<feature type="domain" description="Thiamine pyrophosphate enzyme N-terminal TPP-binding" evidence="15">
    <location>
        <begin position="11"/>
        <end position="118"/>
    </location>
</feature>
<dbReference type="InterPro" id="IPR012001">
    <property type="entry name" value="Thiamin_PyroP_enz_TPP-bd_dom"/>
</dbReference>
<keyword evidence="8 11" id="KW-0460">Magnesium</keyword>
<dbReference type="OrthoDB" id="4959782at2"/>